<dbReference type="PANTHER" id="PTHR35562:SF2">
    <property type="entry name" value="DNA ENDONUCLEASE SMRA-RELATED"/>
    <property type="match status" value="1"/>
</dbReference>
<reference evidence="3 4" key="2">
    <citation type="submission" date="2012-06" db="EMBL/GenBank/DDBJ databases">
        <authorList>
            <person name="Fiebig A."/>
        </authorList>
    </citation>
    <scope>NUCLEOTIDE SEQUENCE [LARGE SCALE GENOMIC DNA]</scope>
    <source>
        <strain evidence="3 4">DFL-43</strain>
    </source>
</reference>
<feature type="region of interest" description="Disordered" evidence="1">
    <location>
        <begin position="42"/>
        <end position="79"/>
    </location>
</feature>
<evidence type="ECO:0000256" key="1">
    <source>
        <dbReference type="SAM" id="MobiDB-lite"/>
    </source>
</evidence>
<dbReference type="HOGENOM" id="CLU_055978_2_0_5"/>
<evidence type="ECO:0000259" key="2">
    <source>
        <dbReference type="PROSITE" id="PS50828"/>
    </source>
</evidence>
<dbReference type="PROSITE" id="PS50828">
    <property type="entry name" value="SMR"/>
    <property type="match status" value="1"/>
</dbReference>
<gene>
    <name evidence="3" type="ORF">HPDFL43_18752</name>
</gene>
<sequence>MSDDKRNLSHEDRIIWARIARTVEAYPGKSVEEDDWFLKEDPASPAISAKSERPDLQPSSRPVPIPKPEVSQRPKHHPIEKPVVRKLARGRLPIDGRIDLHGLTQSEAHNLLFDFIARAHERGLRHVLVITGKGSSRGSQGVLKRLVPEWLAKPEFRFLISGHEDAARSHGGEGALYIRLRRERGGPR</sequence>
<reference evidence="3 4" key="1">
    <citation type="submission" date="2007-10" db="EMBL/GenBank/DDBJ databases">
        <authorList>
            <person name="Wagner-Dobler I."/>
            <person name="Ferriera S."/>
            <person name="Johnson J."/>
            <person name="Kravitz S."/>
            <person name="Beeson K."/>
            <person name="Sutton G."/>
            <person name="Rogers Y.-H."/>
            <person name="Friedman R."/>
            <person name="Frazier M."/>
            <person name="Venter J.C."/>
        </authorList>
    </citation>
    <scope>NUCLEOTIDE SEQUENCE [LARGE SCALE GENOMIC DNA]</scope>
    <source>
        <strain evidence="3 4">DFL-43</strain>
    </source>
</reference>
<dbReference type="EMBL" id="ABIA03000001">
    <property type="protein sequence ID" value="EDQ35263.2"/>
    <property type="molecule type" value="Genomic_DNA"/>
</dbReference>
<feature type="domain" description="Smr" evidence="2">
    <location>
        <begin position="98"/>
        <end position="181"/>
    </location>
</feature>
<accession>A9CUS1</accession>
<keyword evidence="4" id="KW-1185">Reference proteome</keyword>
<name>A9CUS1_HOEPD</name>
<dbReference type="eggNOG" id="COG2840">
    <property type="taxonomic scope" value="Bacteria"/>
</dbReference>
<dbReference type="InterPro" id="IPR002625">
    <property type="entry name" value="Smr_dom"/>
</dbReference>
<dbReference type="Proteomes" id="UP000004291">
    <property type="component" value="Chromosome"/>
</dbReference>
<dbReference type="STRING" id="411684.HPDFL43_18752"/>
<dbReference type="RefSeq" id="WP_040448839.1">
    <property type="nucleotide sequence ID" value="NZ_CM002917.1"/>
</dbReference>
<protein>
    <recommendedName>
        <fullName evidence="2">Smr domain-containing protein</fullName>
    </recommendedName>
</protein>
<proteinExistence type="predicted"/>
<dbReference type="AlphaFoldDB" id="A9CUS1"/>
<dbReference type="OrthoDB" id="7165597at2"/>
<organism evidence="3 4">
    <name type="scientific">Hoeflea phototrophica (strain DSM 17068 / NCIMB 14078 / DFL-43)</name>
    <dbReference type="NCBI Taxonomy" id="411684"/>
    <lineage>
        <taxon>Bacteria</taxon>
        <taxon>Pseudomonadati</taxon>
        <taxon>Pseudomonadota</taxon>
        <taxon>Alphaproteobacteria</taxon>
        <taxon>Hyphomicrobiales</taxon>
        <taxon>Rhizobiaceae</taxon>
        <taxon>Hoeflea</taxon>
    </lineage>
</organism>
<dbReference type="Gene3D" id="3.30.1370.110">
    <property type="match status" value="1"/>
</dbReference>
<dbReference type="SUPFAM" id="SSF160443">
    <property type="entry name" value="SMR domain-like"/>
    <property type="match status" value="1"/>
</dbReference>
<comment type="caution">
    <text evidence="3">The sequence shown here is derived from an EMBL/GenBank/DDBJ whole genome shotgun (WGS) entry which is preliminary data.</text>
</comment>
<dbReference type="InterPro" id="IPR036063">
    <property type="entry name" value="Smr_dom_sf"/>
</dbReference>
<dbReference type="Pfam" id="PF01713">
    <property type="entry name" value="Smr"/>
    <property type="match status" value="1"/>
</dbReference>
<evidence type="ECO:0000313" key="4">
    <source>
        <dbReference type="Proteomes" id="UP000004291"/>
    </source>
</evidence>
<dbReference type="SMART" id="SM00463">
    <property type="entry name" value="SMR"/>
    <property type="match status" value="1"/>
</dbReference>
<evidence type="ECO:0000313" key="3">
    <source>
        <dbReference type="EMBL" id="EDQ35263.2"/>
    </source>
</evidence>
<dbReference type="PANTHER" id="PTHR35562">
    <property type="entry name" value="DNA ENDONUCLEASE SMRA-RELATED"/>
    <property type="match status" value="1"/>
</dbReference>